<protein>
    <submittedName>
        <fullName evidence="2">Unannotated protein</fullName>
    </submittedName>
</protein>
<organism evidence="2">
    <name type="scientific">freshwater metagenome</name>
    <dbReference type="NCBI Taxonomy" id="449393"/>
    <lineage>
        <taxon>unclassified sequences</taxon>
        <taxon>metagenomes</taxon>
        <taxon>ecological metagenomes</taxon>
    </lineage>
</organism>
<feature type="domain" description="SHOCT" evidence="1">
    <location>
        <begin position="41"/>
        <end position="66"/>
    </location>
</feature>
<reference evidence="2" key="1">
    <citation type="submission" date="2020-05" db="EMBL/GenBank/DDBJ databases">
        <authorList>
            <person name="Chiriac C."/>
            <person name="Salcher M."/>
            <person name="Ghai R."/>
            <person name="Kavagutti S V."/>
        </authorList>
    </citation>
    <scope>NUCLEOTIDE SEQUENCE</scope>
</reference>
<evidence type="ECO:0000313" key="2">
    <source>
        <dbReference type="EMBL" id="CAB4624549.1"/>
    </source>
</evidence>
<proteinExistence type="predicted"/>
<accession>A0A6J6IJF1</accession>
<dbReference type="AlphaFoldDB" id="A0A6J6IJF1"/>
<sequence>MLAYLIVRGGKMATHNIEAAKAQDAAMQDYIRSAAGTTPADELHRLADLKDRGVIDEAEFQKLKSKVVS</sequence>
<name>A0A6J6IJF1_9ZZZZ</name>
<dbReference type="Pfam" id="PF09851">
    <property type="entry name" value="SHOCT"/>
    <property type="match status" value="1"/>
</dbReference>
<evidence type="ECO:0000259" key="1">
    <source>
        <dbReference type="Pfam" id="PF09851"/>
    </source>
</evidence>
<gene>
    <name evidence="2" type="ORF">UFOPK1835_02058</name>
</gene>
<dbReference type="EMBL" id="CAEZUP010000136">
    <property type="protein sequence ID" value="CAB4624549.1"/>
    <property type="molecule type" value="Genomic_DNA"/>
</dbReference>
<dbReference type="InterPro" id="IPR018649">
    <property type="entry name" value="SHOCT"/>
</dbReference>